<dbReference type="PANTHER" id="PTHR38146:SF9">
    <property type="entry name" value="UNKNOW PROTEIN"/>
    <property type="match status" value="1"/>
</dbReference>
<dbReference type="AntiFam" id="ANF00025">
    <property type="entry name" value="Antisense to 23S rRNA"/>
</dbReference>
<feature type="region of interest" description="Disordered" evidence="1">
    <location>
        <begin position="696"/>
        <end position="715"/>
    </location>
</feature>
<sequence length="1169" mass="128679">MKIDGECLIELIGSCRNKVQVYRSVRMPQLHTSLHFHLTPIVMINGSSRRDLLLNSQNFCRSIPAGAENPSLSRLCYRRLWGSRNRRALILGWAYYLDAFSSYPLRTWLPSVYRGHDNCPTLGTYYSPRWRRADIEVPNLPVDSSSLLPLHSRANLRLARGNLCTPPLPFGRPTPHRNCLPETVPWPVVRIFTDMSISPSLSPRQCPDRYAFRAGRNLPDKEFRYLRTVIVTAAVHRGFGRRLPCHQSPGPGHCDPLCEEAPLLPKLRGYFAEFLRESCLAPLGILYLPTCVGFGYRYPFVEGRSSFSWEYGMGYFSAVAPGTRTLARGIFSTPSYPEKAGAPCALTHPPWTNLAEEPLGFRGIGFSPMFALLKPTFSLPLRPPPLSRVLPSKAERSPTDAFLHPTASADRLAPFIFGARALDHGHLGALAGDPGCFPLDDEAYPPSSHWPTLTPVILRSYLVFRVCLDLVPLSRPAPKQCFTPRCPVNCCASTHFGENQLALGSSGISPLTTTHPLILQHQSARGQSPGLLPLLGSLRFHVLFHSPMGVLFTLPSRYYFTIGHPGVFSLTSTPLLRLAARRLYCSPTTPFSRFRLLPFRSPLLRESLLLSFPLATKMFQFARLSLACPWIQQQFERLTYSGISGSTLIFNSPKHFVAYYALPRLWVPRSNCRIGKIGCYHIALYRLSSRVGDKRTRTADIRHRDPATGEPGTESPPLSARLFGLKNAGFYGRSATPGCRRRPWGDLVVPTGWRRWGRPMDFPSFCRISLKGLKGDSASSWRSFGFKPRFEQEKYAHANVPWMIHISQGQALMSTFELSHVAESPHSPGTTTQLSGARATTTELIAPSRTFPVRLPCYDFTPVTSPAFGIPLLVVKVTTSGHGQLSHSVTGGVYKARETNSPPYMADRRLLAIPGFMQASCSLQSRTEDGFLGLAHPRGIATLCPGHCSTHAPPVSAFPKAPLSFKRIRGMSSPGGILNALATALHGSIRTAPSIHRLRLGLLGYLIPFAPLAFVSQCQCRPSRVLSPLVFFPISTHFTAPPEIPSAPTVLQLDALRPIIPDNACILCITAAAGTELADAYSPDTVIASSPGKEVHDPSLGRVSVPVWLIILSDQLLIIALPFPAVVPLPRAGSYALLTRPPLETPLPVRLACVKHAASVHPEPGSNSP</sequence>
<feature type="compositionally biased region" description="Basic and acidic residues" evidence="1">
    <location>
        <begin position="696"/>
        <end position="707"/>
    </location>
</feature>
<name>A0A2N9H1D9_FAGSY</name>
<accession>A0A2N9H1D9</accession>
<dbReference type="AntiFam" id="ANF00029">
    <property type="entry name" value="Antisense to 16S rRNA"/>
</dbReference>
<gene>
    <name evidence="2" type="ORF">FSB_LOCUS33333</name>
</gene>
<reference evidence="2" key="1">
    <citation type="submission" date="2018-02" db="EMBL/GenBank/DDBJ databases">
        <authorList>
            <person name="Cohen D.B."/>
            <person name="Kent A.D."/>
        </authorList>
    </citation>
    <scope>NUCLEOTIDE SEQUENCE</scope>
</reference>
<dbReference type="AlphaFoldDB" id="A0A2N9H1D9"/>
<dbReference type="PANTHER" id="PTHR38146">
    <property type="entry name" value="30S RIBOSOMAL PROTEIN S12, CHLOROPLASTIC"/>
    <property type="match status" value="1"/>
</dbReference>
<organism evidence="2">
    <name type="scientific">Fagus sylvatica</name>
    <name type="common">Beechnut</name>
    <dbReference type="NCBI Taxonomy" id="28930"/>
    <lineage>
        <taxon>Eukaryota</taxon>
        <taxon>Viridiplantae</taxon>
        <taxon>Streptophyta</taxon>
        <taxon>Embryophyta</taxon>
        <taxon>Tracheophyta</taxon>
        <taxon>Spermatophyta</taxon>
        <taxon>Magnoliopsida</taxon>
        <taxon>eudicotyledons</taxon>
        <taxon>Gunneridae</taxon>
        <taxon>Pentapetalae</taxon>
        <taxon>rosids</taxon>
        <taxon>fabids</taxon>
        <taxon>Fagales</taxon>
        <taxon>Fagaceae</taxon>
        <taxon>Fagus</taxon>
    </lineage>
</organism>
<dbReference type="EMBL" id="OIVN01002666">
    <property type="protein sequence ID" value="SPD05451.1"/>
    <property type="molecule type" value="Genomic_DNA"/>
</dbReference>
<evidence type="ECO:0000313" key="2">
    <source>
        <dbReference type="EMBL" id="SPD05451.1"/>
    </source>
</evidence>
<proteinExistence type="predicted"/>
<evidence type="ECO:0000256" key="1">
    <source>
        <dbReference type="SAM" id="MobiDB-lite"/>
    </source>
</evidence>
<protein>
    <submittedName>
        <fullName evidence="2">Uncharacterized protein</fullName>
    </submittedName>
</protein>